<protein>
    <recommendedName>
        <fullName evidence="6">Disease resistance N-terminal domain-containing protein</fullName>
    </recommendedName>
</protein>
<keyword evidence="3" id="KW-0677">Repeat</keyword>
<sequence length="316" mass="36450">MAMILDAFMSKFSTLLADFVHEEVIMQLGVKDELQKLRQRMRSIQCLLKDAEKKNVPLRHEIGNRIKDINGRLNQTYEGRKHYKLEKSTISKTPQITLLDSCQTSSMVDPFVVGREVEVATNSLVDHLLGEKVDEKCRLFAITGMGGECRVLHKFFFVTVRVRSIDDVPFRFERKLRHFLIGSNNESSLAVKEYRVLHKFFFVAVQVCSFDDVPFLFERKLRHFLIGSSNGSSLAVKEEYIRLRESQATAGEGPSGGSTKYSDYHTWSQEMQMQQQLKMRLEIQRQQAQMLEEMQKMIDQMGSGRSTTAEDETESE</sequence>
<dbReference type="InterPro" id="IPR041118">
    <property type="entry name" value="Rx_N"/>
</dbReference>
<reference evidence="7 8" key="1">
    <citation type="journal article" date="2024" name="Plant Biotechnol. J.">
        <title>Dendrobium thyrsiflorum genome and its molecular insights into genes involved in important horticultural traits.</title>
        <authorList>
            <person name="Chen B."/>
            <person name="Wang J.Y."/>
            <person name="Zheng P.J."/>
            <person name="Li K.L."/>
            <person name="Liang Y.M."/>
            <person name="Chen X.F."/>
            <person name="Zhang C."/>
            <person name="Zhao X."/>
            <person name="He X."/>
            <person name="Zhang G.Q."/>
            <person name="Liu Z.J."/>
            <person name="Xu Q."/>
        </authorList>
    </citation>
    <scope>NUCLEOTIDE SEQUENCE [LARGE SCALE GENOMIC DNA]</scope>
    <source>
        <strain evidence="7">GZMU011</strain>
    </source>
</reference>
<gene>
    <name evidence="7" type="ORF">M5K25_001765</name>
</gene>
<feature type="domain" description="Disease resistance N-terminal" evidence="6">
    <location>
        <begin position="8"/>
        <end position="58"/>
    </location>
</feature>
<evidence type="ECO:0000256" key="4">
    <source>
        <dbReference type="ARBA" id="ARBA00022741"/>
    </source>
</evidence>
<evidence type="ECO:0000256" key="5">
    <source>
        <dbReference type="ARBA" id="ARBA00022821"/>
    </source>
</evidence>
<dbReference type="GO" id="GO:0000166">
    <property type="term" value="F:nucleotide binding"/>
    <property type="evidence" value="ECO:0007669"/>
    <property type="project" value="UniProtKB-KW"/>
</dbReference>
<evidence type="ECO:0000256" key="2">
    <source>
        <dbReference type="ARBA" id="ARBA00022614"/>
    </source>
</evidence>
<accession>A0ABD0VZC8</accession>
<dbReference type="Pfam" id="PF18052">
    <property type="entry name" value="Rx_N"/>
    <property type="match status" value="1"/>
</dbReference>
<keyword evidence="8" id="KW-1185">Reference proteome</keyword>
<comment type="caution">
    <text evidence="7">The sequence shown here is derived from an EMBL/GenBank/DDBJ whole genome shotgun (WGS) entry which is preliminary data.</text>
</comment>
<dbReference type="AlphaFoldDB" id="A0ABD0VZC8"/>
<evidence type="ECO:0000259" key="6">
    <source>
        <dbReference type="Pfam" id="PF18052"/>
    </source>
</evidence>
<evidence type="ECO:0000256" key="3">
    <source>
        <dbReference type="ARBA" id="ARBA00022737"/>
    </source>
</evidence>
<evidence type="ECO:0000256" key="1">
    <source>
        <dbReference type="ARBA" id="ARBA00008894"/>
    </source>
</evidence>
<dbReference type="GO" id="GO:0005737">
    <property type="term" value="C:cytoplasm"/>
    <property type="evidence" value="ECO:0007669"/>
    <property type="project" value="UniProtKB-SubCell"/>
</dbReference>
<keyword evidence="2" id="KW-0433">Leucine-rich repeat</keyword>
<dbReference type="GO" id="GO:0046872">
    <property type="term" value="F:metal ion binding"/>
    <property type="evidence" value="ECO:0007669"/>
    <property type="project" value="UniProtKB-KW"/>
</dbReference>
<dbReference type="Proteomes" id="UP001552299">
    <property type="component" value="Unassembled WGS sequence"/>
</dbReference>
<evidence type="ECO:0000313" key="8">
    <source>
        <dbReference type="Proteomes" id="UP001552299"/>
    </source>
</evidence>
<dbReference type="GO" id="GO:0006952">
    <property type="term" value="P:defense response"/>
    <property type="evidence" value="ECO:0007669"/>
    <property type="project" value="UniProtKB-KW"/>
</dbReference>
<organism evidence="7 8">
    <name type="scientific">Dendrobium thyrsiflorum</name>
    <name type="common">Pinecone-like raceme dendrobium</name>
    <name type="synonym">Orchid</name>
    <dbReference type="NCBI Taxonomy" id="117978"/>
    <lineage>
        <taxon>Eukaryota</taxon>
        <taxon>Viridiplantae</taxon>
        <taxon>Streptophyta</taxon>
        <taxon>Embryophyta</taxon>
        <taxon>Tracheophyta</taxon>
        <taxon>Spermatophyta</taxon>
        <taxon>Magnoliopsida</taxon>
        <taxon>Liliopsida</taxon>
        <taxon>Asparagales</taxon>
        <taxon>Orchidaceae</taxon>
        <taxon>Epidendroideae</taxon>
        <taxon>Malaxideae</taxon>
        <taxon>Dendrobiinae</taxon>
        <taxon>Dendrobium</taxon>
    </lineage>
</organism>
<dbReference type="EMBL" id="JANQDX010000002">
    <property type="protein sequence ID" value="KAL0927581.1"/>
    <property type="molecule type" value="Genomic_DNA"/>
</dbReference>
<keyword evidence="4" id="KW-0547">Nucleotide-binding</keyword>
<comment type="similarity">
    <text evidence="1">Belongs to the disease resistance NB-LRR family.</text>
</comment>
<proteinExistence type="inferred from homology"/>
<name>A0ABD0VZC8_DENTH</name>
<dbReference type="Gene3D" id="1.20.5.4130">
    <property type="match status" value="1"/>
</dbReference>
<evidence type="ECO:0000313" key="7">
    <source>
        <dbReference type="EMBL" id="KAL0927581.1"/>
    </source>
</evidence>
<keyword evidence="5" id="KW-0611">Plant defense</keyword>